<evidence type="ECO:0000256" key="3">
    <source>
        <dbReference type="ARBA" id="ARBA00023163"/>
    </source>
</evidence>
<evidence type="ECO:0000259" key="6">
    <source>
        <dbReference type="PROSITE" id="PS50888"/>
    </source>
</evidence>
<evidence type="ECO:0000256" key="4">
    <source>
        <dbReference type="ARBA" id="ARBA00023242"/>
    </source>
</evidence>
<dbReference type="PANTHER" id="PTHR46807">
    <property type="entry name" value="TRANSCRIPTION FACTOR PIF3"/>
    <property type="match status" value="1"/>
</dbReference>
<dbReference type="CDD" id="cd11445">
    <property type="entry name" value="bHLH_AtPIF_like"/>
    <property type="match status" value="1"/>
</dbReference>
<evidence type="ECO:0000256" key="5">
    <source>
        <dbReference type="SAM" id="MobiDB-lite"/>
    </source>
</evidence>
<dbReference type="InterPro" id="IPR047265">
    <property type="entry name" value="PIF1-like_bHLH"/>
</dbReference>
<keyword evidence="3" id="KW-0804">Transcription</keyword>
<dbReference type="InterPro" id="IPR044273">
    <property type="entry name" value="PIF3-like"/>
</dbReference>
<dbReference type="GO" id="GO:0003700">
    <property type="term" value="F:DNA-binding transcription factor activity"/>
    <property type="evidence" value="ECO:0007669"/>
    <property type="project" value="InterPro"/>
</dbReference>
<comment type="subcellular location">
    <subcellularLocation>
        <location evidence="1">Nucleus</location>
    </subcellularLocation>
</comment>
<comment type="caution">
    <text evidence="7">The sequence shown here is derived from an EMBL/GenBank/DDBJ whole genome shotgun (WGS) entry which is preliminary data.</text>
</comment>
<dbReference type="InterPro" id="IPR036638">
    <property type="entry name" value="HLH_DNA-bd_sf"/>
</dbReference>
<dbReference type="STRING" id="93759.A0A1R3II96"/>
<feature type="compositionally biased region" description="Acidic residues" evidence="5">
    <location>
        <begin position="335"/>
        <end position="347"/>
    </location>
</feature>
<feature type="compositionally biased region" description="Basic and acidic residues" evidence="5">
    <location>
        <begin position="265"/>
        <end position="274"/>
    </location>
</feature>
<dbReference type="OrthoDB" id="690068at2759"/>
<dbReference type="Proteomes" id="UP000187203">
    <property type="component" value="Unassembled WGS sequence"/>
</dbReference>
<organism evidence="7 8">
    <name type="scientific">Corchorus olitorius</name>
    <dbReference type="NCBI Taxonomy" id="93759"/>
    <lineage>
        <taxon>Eukaryota</taxon>
        <taxon>Viridiplantae</taxon>
        <taxon>Streptophyta</taxon>
        <taxon>Embryophyta</taxon>
        <taxon>Tracheophyta</taxon>
        <taxon>Spermatophyta</taxon>
        <taxon>Magnoliopsida</taxon>
        <taxon>eudicotyledons</taxon>
        <taxon>Gunneridae</taxon>
        <taxon>Pentapetalae</taxon>
        <taxon>rosids</taxon>
        <taxon>malvids</taxon>
        <taxon>Malvales</taxon>
        <taxon>Malvaceae</taxon>
        <taxon>Grewioideae</taxon>
        <taxon>Apeibeae</taxon>
        <taxon>Corchorus</taxon>
    </lineage>
</organism>
<feature type="region of interest" description="Disordered" evidence="5">
    <location>
        <begin position="251"/>
        <end position="300"/>
    </location>
</feature>
<feature type="region of interest" description="Disordered" evidence="5">
    <location>
        <begin position="332"/>
        <end position="381"/>
    </location>
</feature>
<feature type="region of interest" description="Disordered" evidence="5">
    <location>
        <begin position="72"/>
        <end position="97"/>
    </location>
</feature>
<dbReference type="Pfam" id="PF00010">
    <property type="entry name" value="HLH"/>
    <property type="match status" value="1"/>
</dbReference>
<evidence type="ECO:0000313" key="7">
    <source>
        <dbReference type="EMBL" id="OMO82309.1"/>
    </source>
</evidence>
<name>A0A1R3II96_9ROSI</name>
<dbReference type="PANTHER" id="PTHR46807:SF3">
    <property type="entry name" value="BHLH DOMAIN-CONTAINING PROTEIN"/>
    <property type="match status" value="1"/>
</dbReference>
<dbReference type="AlphaFoldDB" id="A0A1R3II96"/>
<dbReference type="EMBL" id="AWUE01018155">
    <property type="protein sequence ID" value="OMO82309.1"/>
    <property type="molecule type" value="Genomic_DNA"/>
</dbReference>
<feature type="domain" description="BHLH" evidence="6">
    <location>
        <begin position="368"/>
        <end position="417"/>
    </location>
</feature>
<keyword evidence="4" id="KW-0539">Nucleus</keyword>
<sequence length="552" mass="61179">MAAEAPESIPQANFASTSDIPEFSELVWENGQILFRGLSSKITNYKRSTTRFPGYNFSQSNFNFKDIVQREGEMSTANDNRSKDGVQESTFGDPISGLTKLDLNHDKSKMNSYPQANYAELLSEFYEDDFSVKQLIDSHVVPAVNKFNSFKQSDDDGSRKLVEEMPHLMNSDHEVPDDHHHHHSSLKQCEVSVPFMRSNSGVEEKRDRVNFSMFLRSGATTRPRSAQQVRALAETGDQDIFERNIVRSEQGNLMGNNTKPILIPDTHEPQKETLPDEQSEAVGYNQDISPNSRSSKGNIPCDGKLVEQMVGSSSVCSRGASNCPTYTLKTRYDQDTDLSENATEEPEGTTSTKAPPPPRGSKGAKKKRKAEVHNLSERKRRDKINKKMRALQELIPNCNKVDKASMLDEAIEYLKTLQFQVQMMSMGSGFFMPPNPMMLHAAMQQMNAQNMIGPYSPMGVGMAGMGMGMGMGFPSLPGIREARLNSMIGFPGQVPLMSMLSPSPFTARFCPQSVQAPAPAMQMQVEQQFPVPGVAANAIPLSTSKDSNTTCQ</sequence>
<feature type="compositionally biased region" description="Polar residues" evidence="5">
    <location>
        <begin position="286"/>
        <end position="297"/>
    </location>
</feature>
<dbReference type="InterPro" id="IPR011598">
    <property type="entry name" value="bHLH_dom"/>
</dbReference>
<gene>
    <name evidence="7" type="ORF">COLO4_23118</name>
</gene>
<dbReference type="GO" id="GO:0010017">
    <property type="term" value="P:red or far-red light signaling pathway"/>
    <property type="evidence" value="ECO:0007669"/>
    <property type="project" value="UniProtKB-ARBA"/>
</dbReference>
<evidence type="ECO:0000256" key="2">
    <source>
        <dbReference type="ARBA" id="ARBA00023015"/>
    </source>
</evidence>
<keyword evidence="2" id="KW-0805">Transcription regulation</keyword>
<protein>
    <recommendedName>
        <fullName evidence="6">BHLH domain-containing protein</fullName>
    </recommendedName>
</protein>
<dbReference type="Gene3D" id="4.10.280.10">
    <property type="entry name" value="Helix-loop-helix DNA-binding domain"/>
    <property type="match status" value="1"/>
</dbReference>
<accession>A0A1R3II96</accession>
<dbReference type="FunFam" id="4.10.280.10:FF:000004">
    <property type="entry name" value="Basic helix-loop-helix transcription factor"/>
    <property type="match status" value="1"/>
</dbReference>
<reference evidence="8" key="1">
    <citation type="submission" date="2013-09" db="EMBL/GenBank/DDBJ databases">
        <title>Corchorus olitorius genome sequencing.</title>
        <authorList>
            <person name="Alam M."/>
            <person name="Haque M.S."/>
            <person name="Islam M.S."/>
            <person name="Emdad E.M."/>
            <person name="Islam M.M."/>
            <person name="Ahmed B."/>
            <person name="Halim A."/>
            <person name="Hossen Q.M.M."/>
            <person name="Hossain M.Z."/>
            <person name="Ahmed R."/>
            <person name="Khan M.M."/>
            <person name="Islam R."/>
            <person name="Rashid M.M."/>
            <person name="Khan S.A."/>
            <person name="Rahman M.S."/>
            <person name="Alam M."/>
            <person name="Yahiya A.S."/>
            <person name="Khan M.S."/>
            <person name="Azam M.S."/>
            <person name="Haque T."/>
            <person name="Lashkar M.Z.H."/>
            <person name="Akhand A.I."/>
            <person name="Morshed G."/>
            <person name="Roy S."/>
            <person name="Uddin K.S."/>
            <person name="Rabeya T."/>
            <person name="Hossain A.S."/>
            <person name="Chowdhury A."/>
            <person name="Snigdha A.R."/>
            <person name="Mortoza M.S."/>
            <person name="Matin S.A."/>
            <person name="Hoque S.M.E."/>
            <person name="Islam M.K."/>
            <person name="Roy D.K."/>
            <person name="Haider R."/>
            <person name="Moosa M.M."/>
            <person name="Elias S.M."/>
            <person name="Hasan A.M."/>
            <person name="Jahan S."/>
            <person name="Shafiuddin M."/>
            <person name="Mahmood N."/>
            <person name="Shommy N.S."/>
        </authorList>
    </citation>
    <scope>NUCLEOTIDE SEQUENCE [LARGE SCALE GENOMIC DNA]</scope>
    <source>
        <strain evidence="8">cv. O-4</strain>
    </source>
</reference>
<dbReference type="GO" id="GO:0005634">
    <property type="term" value="C:nucleus"/>
    <property type="evidence" value="ECO:0007669"/>
    <property type="project" value="UniProtKB-SubCell"/>
</dbReference>
<proteinExistence type="predicted"/>
<dbReference type="SUPFAM" id="SSF47459">
    <property type="entry name" value="HLH, helix-loop-helix DNA-binding domain"/>
    <property type="match status" value="1"/>
</dbReference>
<keyword evidence="8" id="KW-1185">Reference proteome</keyword>
<dbReference type="GO" id="GO:0046983">
    <property type="term" value="F:protein dimerization activity"/>
    <property type="evidence" value="ECO:0007669"/>
    <property type="project" value="InterPro"/>
</dbReference>
<dbReference type="SMART" id="SM00353">
    <property type="entry name" value="HLH"/>
    <property type="match status" value="1"/>
</dbReference>
<evidence type="ECO:0000256" key="1">
    <source>
        <dbReference type="ARBA" id="ARBA00004123"/>
    </source>
</evidence>
<evidence type="ECO:0000313" key="8">
    <source>
        <dbReference type="Proteomes" id="UP000187203"/>
    </source>
</evidence>
<dbReference type="PROSITE" id="PS50888">
    <property type="entry name" value="BHLH"/>
    <property type="match status" value="1"/>
</dbReference>